<proteinExistence type="inferred from homology"/>
<name>A0A927FCF8_9BACT</name>
<gene>
    <name evidence="6" type="ORF">IEN85_20080</name>
</gene>
<dbReference type="InterPro" id="IPR038591">
    <property type="entry name" value="NolW-like_sf"/>
</dbReference>
<dbReference type="Gene3D" id="3.30.1370.130">
    <property type="match status" value="1"/>
</dbReference>
<organism evidence="6 7">
    <name type="scientific">Pelagicoccus enzymogenes</name>
    <dbReference type="NCBI Taxonomy" id="2773457"/>
    <lineage>
        <taxon>Bacteria</taxon>
        <taxon>Pseudomonadati</taxon>
        <taxon>Verrucomicrobiota</taxon>
        <taxon>Opitutia</taxon>
        <taxon>Puniceicoccales</taxon>
        <taxon>Pelagicoccaceae</taxon>
        <taxon>Pelagicoccus</taxon>
    </lineage>
</organism>
<accession>A0A927FCF8</accession>
<evidence type="ECO:0000313" key="6">
    <source>
        <dbReference type="EMBL" id="MBD5781810.1"/>
    </source>
</evidence>
<keyword evidence="3" id="KW-0813">Transport</keyword>
<evidence type="ECO:0008006" key="8">
    <source>
        <dbReference type="Google" id="ProtNLM"/>
    </source>
</evidence>
<dbReference type="InterPro" id="IPR004846">
    <property type="entry name" value="T2SS/T3SS_dom"/>
</dbReference>
<evidence type="ECO:0000256" key="1">
    <source>
        <dbReference type="ARBA" id="ARBA00022729"/>
    </source>
</evidence>
<keyword evidence="7" id="KW-1185">Reference proteome</keyword>
<feature type="domain" description="NolW-like" evidence="5">
    <location>
        <begin position="183"/>
        <end position="246"/>
    </location>
</feature>
<sequence>MRYMKSNIIKSIAATSIALGIPLLHGQEAPPAGTVRDGLEKSASVVKEQEPSGPKITDIDRLFDNPADNQVESAEEGNGVSTIDDSFASPIGNEMVLDASDLISVDYPNEEIRTVLRNVADLYMLNIVVPDTLVGTTSIKLRDVTWRQIYSVVLEPVGYSFIEEGSIIKVVSRDSLNIEPPITEIFMVNYAEADSIAVTLRNLVDSSKGGAVQVDQRSNALIVSERASKMDNIRAVVERLDKPTQQVFIETRFIEVTDTDVKNIGVNWSTLRNYGVGVGNINKQWGSSFDRARSEGGDSEISNQRNLGDVAFTSGGAETSGMGVNRGTLTNNLSGETLIDMTSTGESTLMTHAVNNLYSLVDTKGVTRSASAVFSADQFGFVLSALKEQGGSKLVSNPTVVTLNNQEATINVGEEFPIPNYQYNEETGGFEVSNFEYKQIGVNLKVTPSVNNAGLINLKVVPEVSSRTGVVSFGGSGGASIPLISTRKTETQIALKDGFTMGIGGLMESSDNSDDSQVPVLGKVPGLGRLFKHESKRETKRNLLIFITAKILPSEEADFEDVFSQEMMEASGVDPVALRNR</sequence>
<dbReference type="Pfam" id="PF00263">
    <property type="entry name" value="Secretin"/>
    <property type="match status" value="1"/>
</dbReference>
<dbReference type="InterPro" id="IPR051808">
    <property type="entry name" value="Type_IV_pilus_biogenesis"/>
</dbReference>
<feature type="domain" description="Type II/III secretion system secretin-like" evidence="4">
    <location>
        <begin position="385"/>
        <end position="552"/>
    </location>
</feature>
<comment type="subcellular location">
    <subcellularLocation>
        <location evidence="3">Cell outer membrane</location>
    </subcellularLocation>
</comment>
<protein>
    <recommendedName>
        <fullName evidence="8">Secretin/TonB short N-terminal domain-containing protein</fullName>
    </recommendedName>
</protein>
<comment type="similarity">
    <text evidence="2">Belongs to the bacterial secretin family.</text>
</comment>
<dbReference type="EMBL" id="JACYFG010000051">
    <property type="protein sequence ID" value="MBD5781810.1"/>
    <property type="molecule type" value="Genomic_DNA"/>
</dbReference>
<evidence type="ECO:0000259" key="5">
    <source>
        <dbReference type="Pfam" id="PF03958"/>
    </source>
</evidence>
<reference evidence="6" key="1">
    <citation type="submission" date="2020-09" db="EMBL/GenBank/DDBJ databases">
        <title>Pelagicoccus enzymogenes sp. nov. with an EPS production, isolated from marine sediment.</title>
        <authorList>
            <person name="Feng X."/>
        </authorList>
    </citation>
    <scope>NUCLEOTIDE SEQUENCE</scope>
    <source>
        <strain evidence="6">NFK12</strain>
    </source>
</reference>
<dbReference type="PANTHER" id="PTHR30604:SF1">
    <property type="entry name" value="DNA UTILIZATION PROTEIN HOFQ"/>
    <property type="match status" value="1"/>
</dbReference>
<comment type="caution">
    <text evidence="6">The sequence shown here is derived from an EMBL/GenBank/DDBJ whole genome shotgun (WGS) entry which is preliminary data.</text>
</comment>
<dbReference type="GO" id="GO:0009279">
    <property type="term" value="C:cell outer membrane"/>
    <property type="evidence" value="ECO:0007669"/>
    <property type="project" value="UniProtKB-SubCell"/>
</dbReference>
<dbReference type="InterPro" id="IPR005644">
    <property type="entry name" value="NolW-like"/>
</dbReference>
<dbReference type="PANTHER" id="PTHR30604">
    <property type="entry name" value="PROTEIN TRANSPORT PROTEIN HOFQ"/>
    <property type="match status" value="1"/>
</dbReference>
<dbReference type="GO" id="GO:0009306">
    <property type="term" value="P:protein secretion"/>
    <property type="evidence" value="ECO:0007669"/>
    <property type="project" value="InterPro"/>
</dbReference>
<evidence type="ECO:0000256" key="2">
    <source>
        <dbReference type="RuleBase" id="RU004003"/>
    </source>
</evidence>
<dbReference type="AlphaFoldDB" id="A0A927FCF8"/>
<evidence type="ECO:0000313" key="7">
    <source>
        <dbReference type="Proteomes" id="UP000622317"/>
    </source>
</evidence>
<dbReference type="Gene3D" id="3.30.1370.120">
    <property type="match status" value="1"/>
</dbReference>
<keyword evidence="1" id="KW-0732">Signal</keyword>
<evidence type="ECO:0000259" key="4">
    <source>
        <dbReference type="Pfam" id="PF00263"/>
    </source>
</evidence>
<dbReference type="Pfam" id="PF03958">
    <property type="entry name" value="Secretin_N"/>
    <property type="match status" value="1"/>
</dbReference>
<evidence type="ECO:0000256" key="3">
    <source>
        <dbReference type="RuleBase" id="RU004004"/>
    </source>
</evidence>
<dbReference type="Proteomes" id="UP000622317">
    <property type="component" value="Unassembled WGS sequence"/>
</dbReference>
<dbReference type="PRINTS" id="PR01032">
    <property type="entry name" value="PHAGEIV"/>
</dbReference>